<accession>S7T1V9</accession>
<dbReference type="InterPro" id="IPR036390">
    <property type="entry name" value="WH_DNA-bd_sf"/>
</dbReference>
<dbReference type="eggNOG" id="COG1522">
    <property type="taxonomic scope" value="Bacteria"/>
</dbReference>
<dbReference type="InterPro" id="IPR011991">
    <property type="entry name" value="ArsR-like_HTH"/>
</dbReference>
<organism evidence="5 6">
    <name type="scientific">Alkalidesulfovibrio alkalitolerans DSM 16529</name>
    <dbReference type="NCBI Taxonomy" id="1121439"/>
    <lineage>
        <taxon>Bacteria</taxon>
        <taxon>Pseudomonadati</taxon>
        <taxon>Thermodesulfobacteriota</taxon>
        <taxon>Desulfovibrionia</taxon>
        <taxon>Desulfovibrionales</taxon>
        <taxon>Desulfovibrionaceae</taxon>
        <taxon>Alkalidesulfovibrio</taxon>
    </lineage>
</organism>
<sequence>MIDAVDRKILNILRNNARVPNAEIARTIGMAPSAVLERIRKLERRGVIERYEARVNPKAAGLGLTAFTFVHVEEGVGTMDTGQKLAALPEVLETHYTAGQAAYLVKVRVGDTEALAEFLQRIGKIPGVRDTNSTIVLRTIKETASIPLAAPPED</sequence>
<dbReference type="PANTHER" id="PTHR30154">
    <property type="entry name" value="LEUCINE-RESPONSIVE REGULATORY PROTEIN"/>
    <property type="match status" value="1"/>
</dbReference>
<dbReference type="PROSITE" id="PS50956">
    <property type="entry name" value="HTH_ASNC_2"/>
    <property type="match status" value="1"/>
</dbReference>
<dbReference type="SUPFAM" id="SSF54909">
    <property type="entry name" value="Dimeric alpha+beta barrel"/>
    <property type="match status" value="1"/>
</dbReference>
<protein>
    <submittedName>
        <fullName evidence="5">Transcriptional regulator, AsnC family</fullName>
    </submittedName>
</protein>
<evidence type="ECO:0000256" key="2">
    <source>
        <dbReference type="ARBA" id="ARBA00023125"/>
    </source>
</evidence>
<dbReference type="InterPro" id="IPR019887">
    <property type="entry name" value="Tscrpt_reg_AsnC/Lrp_C"/>
</dbReference>
<dbReference type="GO" id="GO:0006355">
    <property type="term" value="P:regulation of DNA-templated transcription"/>
    <property type="evidence" value="ECO:0007669"/>
    <property type="project" value="UniProtKB-ARBA"/>
</dbReference>
<dbReference type="Proteomes" id="UP000014975">
    <property type="component" value="Unassembled WGS sequence"/>
</dbReference>
<dbReference type="RefSeq" id="WP_020887891.1">
    <property type="nucleotide sequence ID" value="NZ_ATHI01000030.1"/>
</dbReference>
<evidence type="ECO:0000313" key="6">
    <source>
        <dbReference type="Proteomes" id="UP000014975"/>
    </source>
</evidence>
<dbReference type="InterPro" id="IPR019888">
    <property type="entry name" value="Tscrpt_reg_AsnC-like"/>
</dbReference>
<gene>
    <name evidence="5" type="ORF">dsat_1194</name>
</gene>
<name>S7T1V9_9BACT</name>
<evidence type="ECO:0000256" key="1">
    <source>
        <dbReference type="ARBA" id="ARBA00023015"/>
    </source>
</evidence>
<evidence type="ECO:0000259" key="4">
    <source>
        <dbReference type="PROSITE" id="PS50956"/>
    </source>
</evidence>
<dbReference type="InterPro" id="IPR011008">
    <property type="entry name" value="Dimeric_a/b-barrel"/>
</dbReference>
<dbReference type="Gene3D" id="3.30.70.920">
    <property type="match status" value="1"/>
</dbReference>
<dbReference type="PANTHER" id="PTHR30154:SF34">
    <property type="entry name" value="TRANSCRIPTIONAL REGULATOR AZLB"/>
    <property type="match status" value="1"/>
</dbReference>
<proteinExistence type="predicted"/>
<dbReference type="SMART" id="SM00344">
    <property type="entry name" value="HTH_ASNC"/>
    <property type="match status" value="1"/>
</dbReference>
<dbReference type="GO" id="GO:0043200">
    <property type="term" value="P:response to amino acid"/>
    <property type="evidence" value="ECO:0007669"/>
    <property type="project" value="TreeGrafter"/>
</dbReference>
<dbReference type="CDD" id="cd00090">
    <property type="entry name" value="HTH_ARSR"/>
    <property type="match status" value="1"/>
</dbReference>
<dbReference type="InterPro" id="IPR036388">
    <property type="entry name" value="WH-like_DNA-bd_sf"/>
</dbReference>
<dbReference type="Pfam" id="PF13404">
    <property type="entry name" value="HTH_AsnC-type"/>
    <property type="match status" value="1"/>
</dbReference>
<keyword evidence="1" id="KW-0805">Transcription regulation</keyword>
<keyword evidence="6" id="KW-1185">Reference proteome</keyword>
<dbReference type="GO" id="GO:0043565">
    <property type="term" value="F:sequence-specific DNA binding"/>
    <property type="evidence" value="ECO:0007669"/>
    <property type="project" value="InterPro"/>
</dbReference>
<dbReference type="STRING" id="1121439.dsat_1194"/>
<dbReference type="EMBL" id="ATHI01000030">
    <property type="protein sequence ID" value="EPR31067.1"/>
    <property type="molecule type" value="Genomic_DNA"/>
</dbReference>
<dbReference type="PRINTS" id="PR00033">
    <property type="entry name" value="HTHASNC"/>
</dbReference>
<dbReference type="OrthoDB" id="9800326at2"/>
<evidence type="ECO:0000256" key="3">
    <source>
        <dbReference type="ARBA" id="ARBA00023163"/>
    </source>
</evidence>
<dbReference type="SUPFAM" id="SSF46785">
    <property type="entry name" value="Winged helix' DNA-binding domain"/>
    <property type="match status" value="1"/>
</dbReference>
<dbReference type="Gene3D" id="1.10.10.10">
    <property type="entry name" value="Winged helix-like DNA-binding domain superfamily/Winged helix DNA-binding domain"/>
    <property type="match status" value="1"/>
</dbReference>
<comment type="caution">
    <text evidence="5">The sequence shown here is derived from an EMBL/GenBank/DDBJ whole genome shotgun (WGS) entry which is preliminary data.</text>
</comment>
<evidence type="ECO:0000313" key="5">
    <source>
        <dbReference type="EMBL" id="EPR31067.1"/>
    </source>
</evidence>
<reference evidence="5 6" key="1">
    <citation type="journal article" date="2013" name="Genome Announc.">
        <title>Draft genome sequences for three mercury-methylating, sulfate-reducing bacteria.</title>
        <authorList>
            <person name="Brown S.D."/>
            <person name="Hurt R.A.Jr."/>
            <person name="Gilmour C.C."/>
            <person name="Elias D.A."/>
        </authorList>
    </citation>
    <scope>NUCLEOTIDE SEQUENCE [LARGE SCALE GENOMIC DNA]</scope>
    <source>
        <strain evidence="5 6">DSM 16529</strain>
    </source>
</reference>
<dbReference type="InterPro" id="IPR000485">
    <property type="entry name" value="AsnC-type_HTH_dom"/>
</dbReference>
<dbReference type="AlphaFoldDB" id="S7T1V9"/>
<feature type="domain" description="HTH asnC-type" evidence="4">
    <location>
        <begin position="2"/>
        <end position="63"/>
    </location>
</feature>
<keyword evidence="3" id="KW-0804">Transcription</keyword>
<dbReference type="GO" id="GO:0005829">
    <property type="term" value="C:cytosol"/>
    <property type="evidence" value="ECO:0007669"/>
    <property type="project" value="TreeGrafter"/>
</dbReference>
<keyword evidence="2" id="KW-0238">DNA-binding</keyword>
<dbReference type="PATRIC" id="fig|1121439.3.peg.2577"/>
<dbReference type="Pfam" id="PF01037">
    <property type="entry name" value="AsnC_trans_reg"/>
    <property type="match status" value="1"/>
</dbReference>